<dbReference type="SUPFAM" id="SSF52058">
    <property type="entry name" value="L domain-like"/>
    <property type="match status" value="1"/>
</dbReference>
<dbReference type="InterPro" id="IPR025875">
    <property type="entry name" value="Leu-rich_rpt_4"/>
</dbReference>
<evidence type="ECO:0000256" key="5">
    <source>
        <dbReference type="ARBA" id="ARBA00022821"/>
    </source>
</evidence>
<dbReference type="PROSITE" id="PS50104">
    <property type="entry name" value="TIR"/>
    <property type="match status" value="1"/>
</dbReference>
<reference evidence="11" key="1">
    <citation type="journal article" date="2023" name="Plant J.">
        <title>Genome sequences and population genomics provide insights into the demographic history, inbreeding, and mutation load of two 'living fossil' tree species of Dipteronia.</title>
        <authorList>
            <person name="Feng Y."/>
            <person name="Comes H.P."/>
            <person name="Chen J."/>
            <person name="Zhu S."/>
            <person name="Lu R."/>
            <person name="Zhang X."/>
            <person name="Li P."/>
            <person name="Qiu J."/>
            <person name="Olsen K.M."/>
            <person name="Qiu Y."/>
        </authorList>
    </citation>
    <scope>NUCLEOTIDE SEQUENCE</scope>
    <source>
        <strain evidence="11">KIB01</strain>
    </source>
</reference>
<evidence type="ECO:0000313" key="11">
    <source>
        <dbReference type="EMBL" id="KAK2654301.1"/>
    </source>
</evidence>
<dbReference type="EMBL" id="JANJYI010000004">
    <property type="protein sequence ID" value="KAK2654301.1"/>
    <property type="molecule type" value="Genomic_DNA"/>
</dbReference>
<dbReference type="InterPro" id="IPR044974">
    <property type="entry name" value="Disease_R_plants"/>
</dbReference>
<dbReference type="SUPFAM" id="SSF52540">
    <property type="entry name" value="P-loop containing nucleoside triphosphate hydrolases"/>
    <property type="match status" value="1"/>
</dbReference>
<dbReference type="Gene3D" id="3.80.10.10">
    <property type="entry name" value="Ribonuclease Inhibitor"/>
    <property type="match status" value="2"/>
</dbReference>
<dbReference type="GO" id="GO:0006952">
    <property type="term" value="P:defense response"/>
    <property type="evidence" value="ECO:0007669"/>
    <property type="project" value="UniProtKB-KW"/>
</dbReference>
<evidence type="ECO:0000256" key="3">
    <source>
        <dbReference type="ARBA" id="ARBA00022737"/>
    </source>
</evidence>
<dbReference type="PANTHER" id="PTHR11017:SF574">
    <property type="entry name" value="ADP-RIBOSYL CYCLASE_CYCLIC ADP-RIBOSE HYDROLASE"/>
    <property type="match status" value="1"/>
</dbReference>
<dbReference type="SMART" id="SM00255">
    <property type="entry name" value="TIR"/>
    <property type="match status" value="1"/>
</dbReference>
<proteinExistence type="predicted"/>
<dbReference type="InterPro" id="IPR045344">
    <property type="entry name" value="C-JID"/>
</dbReference>
<dbReference type="InterPro" id="IPR032675">
    <property type="entry name" value="LRR_dom_sf"/>
</dbReference>
<dbReference type="InterPro" id="IPR000157">
    <property type="entry name" value="TIR_dom"/>
</dbReference>
<dbReference type="GO" id="GO:0043531">
    <property type="term" value="F:ADP binding"/>
    <property type="evidence" value="ECO:0007669"/>
    <property type="project" value="InterPro"/>
</dbReference>
<gene>
    <name evidence="11" type="ORF">Ddye_014157</name>
</gene>
<keyword evidence="3" id="KW-0677">Repeat</keyword>
<feature type="domain" description="TIR" evidence="10">
    <location>
        <begin position="18"/>
        <end position="184"/>
    </location>
</feature>
<dbReference type="Pfam" id="PF23598">
    <property type="entry name" value="LRR_14"/>
    <property type="match status" value="1"/>
</dbReference>
<dbReference type="InterPro" id="IPR011713">
    <property type="entry name" value="Leu-rich_rpt_3"/>
</dbReference>
<dbReference type="FunFam" id="3.80.10.10:FF:000386">
    <property type="entry name" value="Disease resistance protein RPS4"/>
    <property type="match status" value="1"/>
</dbReference>
<comment type="catalytic activity">
    <reaction evidence="7">
        <text>NAD(+) + H2O = ADP-D-ribose + nicotinamide + H(+)</text>
        <dbReference type="Rhea" id="RHEA:16301"/>
        <dbReference type="ChEBI" id="CHEBI:15377"/>
        <dbReference type="ChEBI" id="CHEBI:15378"/>
        <dbReference type="ChEBI" id="CHEBI:17154"/>
        <dbReference type="ChEBI" id="CHEBI:57540"/>
        <dbReference type="ChEBI" id="CHEBI:57967"/>
        <dbReference type="EC" id="3.2.2.6"/>
    </reaction>
    <physiologicalReaction direction="left-to-right" evidence="7">
        <dbReference type="Rhea" id="RHEA:16302"/>
    </physiologicalReaction>
</comment>
<dbReference type="Gene3D" id="3.40.50.10140">
    <property type="entry name" value="Toll/interleukin-1 receptor homology (TIR) domain"/>
    <property type="match status" value="1"/>
</dbReference>
<comment type="caution">
    <text evidence="11">The sequence shown here is derived from an EMBL/GenBank/DDBJ whole genome shotgun (WGS) entry which is preliminary data.</text>
</comment>
<dbReference type="GO" id="GO:0051707">
    <property type="term" value="P:response to other organism"/>
    <property type="evidence" value="ECO:0007669"/>
    <property type="project" value="UniProtKB-ARBA"/>
</dbReference>
<dbReference type="InterPro" id="IPR027417">
    <property type="entry name" value="P-loop_NTPase"/>
</dbReference>
<dbReference type="EC" id="3.2.2.6" evidence="1"/>
<dbReference type="InterPro" id="IPR055414">
    <property type="entry name" value="LRR_R13L4/SHOC2-like"/>
</dbReference>
<evidence type="ECO:0000256" key="8">
    <source>
        <dbReference type="SAM" id="MobiDB-lite"/>
    </source>
</evidence>
<dbReference type="Pfam" id="PF20160">
    <property type="entry name" value="C-JID"/>
    <property type="match status" value="1"/>
</dbReference>
<organism evidence="11 12">
    <name type="scientific">Dipteronia dyeriana</name>
    <dbReference type="NCBI Taxonomy" id="168575"/>
    <lineage>
        <taxon>Eukaryota</taxon>
        <taxon>Viridiplantae</taxon>
        <taxon>Streptophyta</taxon>
        <taxon>Embryophyta</taxon>
        <taxon>Tracheophyta</taxon>
        <taxon>Spermatophyta</taxon>
        <taxon>Magnoliopsida</taxon>
        <taxon>eudicotyledons</taxon>
        <taxon>Gunneridae</taxon>
        <taxon>Pentapetalae</taxon>
        <taxon>rosids</taxon>
        <taxon>malvids</taxon>
        <taxon>Sapindales</taxon>
        <taxon>Sapindaceae</taxon>
        <taxon>Hippocastanoideae</taxon>
        <taxon>Acereae</taxon>
        <taxon>Dipteronia</taxon>
    </lineage>
</organism>
<dbReference type="PRINTS" id="PR00364">
    <property type="entry name" value="DISEASERSIST"/>
</dbReference>
<evidence type="ECO:0000256" key="6">
    <source>
        <dbReference type="ARBA" id="ARBA00023027"/>
    </source>
</evidence>
<dbReference type="InterPro" id="IPR058192">
    <property type="entry name" value="WHD_ROQ1-like"/>
</dbReference>
<evidence type="ECO:0000259" key="10">
    <source>
        <dbReference type="PROSITE" id="PS50104"/>
    </source>
</evidence>
<keyword evidence="2" id="KW-0433">Leucine-rich repeat</keyword>
<evidence type="ECO:0000256" key="9">
    <source>
        <dbReference type="SAM" id="Phobius"/>
    </source>
</evidence>
<accession>A0AAD9X7F5</accession>
<evidence type="ECO:0000313" key="12">
    <source>
        <dbReference type="Proteomes" id="UP001280121"/>
    </source>
</evidence>
<dbReference type="FunFam" id="1.10.8.430:FF:000002">
    <property type="entry name" value="Disease resistance protein (TIR-NBS-LRR class)"/>
    <property type="match status" value="1"/>
</dbReference>
<dbReference type="Pfam" id="PF23282">
    <property type="entry name" value="WHD_ROQ1"/>
    <property type="match status" value="1"/>
</dbReference>
<dbReference type="SUPFAM" id="SSF52200">
    <property type="entry name" value="Toll/Interleukin receptor TIR domain"/>
    <property type="match status" value="1"/>
</dbReference>
<dbReference type="PANTHER" id="PTHR11017">
    <property type="entry name" value="LEUCINE-RICH REPEAT-CONTAINING PROTEIN"/>
    <property type="match status" value="1"/>
</dbReference>
<keyword evidence="9" id="KW-0472">Membrane</keyword>
<dbReference type="Pfam" id="PF12799">
    <property type="entry name" value="LRR_4"/>
    <property type="match status" value="1"/>
</dbReference>
<dbReference type="InterPro" id="IPR042197">
    <property type="entry name" value="Apaf_helical"/>
</dbReference>
<feature type="transmembrane region" description="Helical" evidence="9">
    <location>
        <begin position="1279"/>
        <end position="1300"/>
    </location>
</feature>
<dbReference type="GO" id="GO:0061809">
    <property type="term" value="F:NAD+ nucleosidase activity, cyclic ADP-ribose generating"/>
    <property type="evidence" value="ECO:0007669"/>
    <property type="project" value="UniProtKB-EC"/>
</dbReference>
<dbReference type="Pfam" id="PF00931">
    <property type="entry name" value="NB-ARC"/>
    <property type="match status" value="1"/>
</dbReference>
<keyword evidence="6" id="KW-0520">NAD</keyword>
<dbReference type="Pfam" id="PF01582">
    <property type="entry name" value="TIR"/>
    <property type="match status" value="1"/>
</dbReference>
<keyword evidence="9" id="KW-1133">Transmembrane helix</keyword>
<dbReference type="Gene3D" id="3.40.50.300">
    <property type="entry name" value="P-loop containing nucleotide triphosphate hydrolases"/>
    <property type="match status" value="1"/>
</dbReference>
<dbReference type="InterPro" id="IPR002182">
    <property type="entry name" value="NB-ARC"/>
</dbReference>
<dbReference type="FunFam" id="3.40.50.10140:FF:000007">
    <property type="entry name" value="Disease resistance protein (TIR-NBS-LRR class)"/>
    <property type="match status" value="1"/>
</dbReference>
<dbReference type="Pfam" id="PF07725">
    <property type="entry name" value="LRR_3"/>
    <property type="match status" value="1"/>
</dbReference>
<evidence type="ECO:0000256" key="7">
    <source>
        <dbReference type="ARBA" id="ARBA00047304"/>
    </source>
</evidence>
<name>A0AAD9X7F5_9ROSI</name>
<evidence type="ECO:0000256" key="4">
    <source>
        <dbReference type="ARBA" id="ARBA00022801"/>
    </source>
</evidence>
<evidence type="ECO:0000256" key="2">
    <source>
        <dbReference type="ARBA" id="ARBA00022614"/>
    </source>
</evidence>
<dbReference type="Gene3D" id="1.10.8.430">
    <property type="entry name" value="Helical domain of apoptotic protease-activating factors"/>
    <property type="match status" value="1"/>
</dbReference>
<dbReference type="GO" id="GO:0007165">
    <property type="term" value="P:signal transduction"/>
    <property type="evidence" value="ECO:0007669"/>
    <property type="project" value="InterPro"/>
</dbReference>
<keyword evidence="4" id="KW-0378">Hydrolase</keyword>
<evidence type="ECO:0000256" key="1">
    <source>
        <dbReference type="ARBA" id="ARBA00011982"/>
    </source>
</evidence>
<keyword evidence="5" id="KW-0611">Plant defense</keyword>
<sequence>MGASSSTCSSSTTTNYDREYDVFLSFRGENSTSDRFKSHLCGALSQKHIETFIDDDKLNRGDETSPALLKAIEESKISVVIFSKDYASSKGCLRELAEIIKYKKKNKRIVIPVFYQVNPSDVRKQTGSFNDAFAKHNKQVSGDELQTWKAALTEASNLSGFDSSVTRPESRLVDEIVKDVLKKLNVMFASADFRGLVGIDSRVESVKSLLCMETADFRVVGIWGMGGIGKTTIAGAVFNQISCQFDGCCCFVANVREESENCGGLVRLRDEILSQILGENLNIGTPNIPPLVKRRIQSKKVFIVLDDVNSLKQLEVLAGGLDRFGIGSRLIITTRDKQLLLNFVAAYNIYDVVALDKHEALQLFCNCAFKEDHIPKDFMVFAHRAVDYARGNPLALKVLGSSLYRKSEQDWESALHKLHKIPNLEILSVLRIGYDALDREEKNILLDIACFFNGHNANYSIQILNACYFSTQAGLSVLVDKSLMTISENKIKMHDLLQEMCWEIVCQESFNNPGERSRLHNHEDIFRILKRNTGTESVKGIQLDMSKIKNVDLSAQAFEKMYNLRFLNFYDWSQEFGDPTNACKVQLPYGLNYLPDGLRYFHWFRYPSKVLPSKLNLDHLVELNLFESNVEQLWEGKQDVPMLRRLILGLSRNLTRIPDLSGSPYLEVIDLINCKSLLDISSSIQHLNNLCVLRLEGCESHSSFSSNIRFESLRNLDLSLCSSVMKFPQISGNIKMLSLNGTEIEEVPASIENLSKLYFLDLSDCMRLKHISTNICKLKCLRSLILKNCFKLESFPEILEKMESMEILDLSYCTKLDKFPKNIVYLSSLEQLVLRGNNFESLPESIKQLSNLRELWLNDCNKLQSLTVLPLGLRYLEAESCEQLQSLPDASNFAELVTSAQIISRGSCLKFNFTNCLKLSDQKACSNVLAELLPIIKHMTTTEKELQKEANIDICYPGNEIPDWFSYASFGSSMFIQLPQHNGCNRKILGVALCVVIAFKECCFNDIDQLRVRVPFVCCVHPRTIYRRLVKLKGYLTVRDDREYTDKISIDMDHVLLGYRSYPNVKILEDDYATCTVKFVAPDEGQNCKVKYCGVSLVYAEPEIIQPSISVEKFGSTNQDSGETMVEEIPNEAETSQSENGSGCDRSEDEEKDPQPKPVTGYKSMLLINDKVGHFYCTLCDRFGLLLCYCWNFLVCLVYRLCALYGEINIIQPCISPEKFNATNQASEETMVESYTKFPNVADTCARGSGKSAHFINNKVFFLHHTLLKGVGLLHCYCWSFLVCLFGGLCVFGLLGLLLLHLSTRCEFYLSYHAQNMQVRKV</sequence>
<dbReference type="Proteomes" id="UP001280121">
    <property type="component" value="Unassembled WGS sequence"/>
</dbReference>
<keyword evidence="9" id="KW-0812">Transmembrane</keyword>
<dbReference type="InterPro" id="IPR035897">
    <property type="entry name" value="Toll_tir_struct_dom_sf"/>
</dbReference>
<feature type="region of interest" description="Disordered" evidence="8">
    <location>
        <begin position="1129"/>
        <end position="1158"/>
    </location>
</feature>
<keyword evidence="12" id="KW-1185">Reference proteome</keyword>
<protein>
    <recommendedName>
        <fullName evidence="1">ADP-ribosyl cyclase/cyclic ADP-ribose hydrolase</fullName>
        <ecNumber evidence="1">3.2.2.6</ecNumber>
    </recommendedName>
</protein>